<keyword evidence="3" id="KW-0406">Ion transport</keyword>
<dbReference type="Proteomes" id="UP000198406">
    <property type="component" value="Unassembled WGS sequence"/>
</dbReference>
<gene>
    <name evidence="9" type="ORF">FisN_29Hh058</name>
</gene>
<dbReference type="EMBL" id="BDSP01000170">
    <property type="protein sequence ID" value="GAX21622.1"/>
    <property type="molecule type" value="Genomic_DNA"/>
</dbReference>
<comment type="subcellular location">
    <subcellularLocation>
        <location evidence="1">Membrane</location>
        <topology evidence="1">Multi-pass membrane protein</topology>
    </subcellularLocation>
</comment>
<evidence type="ECO:0000256" key="5">
    <source>
        <dbReference type="ARBA" id="ARBA00023136"/>
    </source>
</evidence>
<keyword evidence="3" id="KW-0862">Zinc</keyword>
<feature type="transmembrane region" description="Helical" evidence="7">
    <location>
        <begin position="278"/>
        <end position="295"/>
    </location>
</feature>
<protein>
    <recommendedName>
        <fullName evidence="8">Cation efflux protein transmembrane domain-containing protein</fullName>
    </recommendedName>
</protein>
<feature type="transmembrane region" description="Helical" evidence="7">
    <location>
        <begin position="118"/>
        <end position="140"/>
    </location>
</feature>
<proteinExistence type="predicted"/>
<feature type="region of interest" description="Disordered" evidence="6">
    <location>
        <begin position="1"/>
        <end position="34"/>
    </location>
</feature>
<feature type="transmembrane region" description="Helical" evidence="7">
    <location>
        <begin position="41"/>
        <end position="63"/>
    </location>
</feature>
<keyword evidence="3" id="KW-0864">Zinc transport</keyword>
<keyword evidence="5 7" id="KW-0472">Membrane</keyword>
<evidence type="ECO:0000259" key="8">
    <source>
        <dbReference type="Pfam" id="PF01545"/>
    </source>
</evidence>
<name>A0A1Z5K643_FISSO</name>
<dbReference type="SUPFAM" id="SSF161111">
    <property type="entry name" value="Cation efflux protein transmembrane domain-like"/>
    <property type="match status" value="1"/>
</dbReference>
<sequence length="319" mass="34770">MAPREVERSFGSIADDEGSENNSFVTEKKPSDDADSLSNEYVLNVAFLSFVGFLLIQAVFALIANSQAMLADSEAMSVDALTYLFNLMAERIKTRPFSASELELPAKQRTYGRELQRLYLELIPPALSIMTLIAVTVMTLNEAFSTLFGSSTADEEDDVSVPIMLSFSGANLLLDIVNVTCFAQANSIYGLDIIKASQRKQTVEMGYPEETVNESSSLLHSDKRVVYDENDDIELVNLNMCSAWTHVCADTMRSTAVLVAAIIATLVSSIDGAVADSIAAIVVSIIIFISVLPLLRGLMITARQLQTLHKNPPLPSIEV</sequence>
<dbReference type="InterPro" id="IPR027469">
    <property type="entry name" value="Cation_efflux_TMD_sf"/>
</dbReference>
<keyword evidence="2 7" id="KW-0812">Transmembrane</keyword>
<feature type="transmembrane region" description="Helical" evidence="7">
    <location>
        <begin position="160"/>
        <end position="183"/>
    </location>
</feature>
<evidence type="ECO:0000256" key="7">
    <source>
        <dbReference type="SAM" id="Phobius"/>
    </source>
</evidence>
<dbReference type="Pfam" id="PF01545">
    <property type="entry name" value="Cation_efflux"/>
    <property type="match status" value="1"/>
</dbReference>
<dbReference type="GO" id="GO:0005886">
    <property type="term" value="C:plasma membrane"/>
    <property type="evidence" value="ECO:0007669"/>
    <property type="project" value="TreeGrafter"/>
</dbReference>
<evidence type="ECO:0000313" key="10">
    <source>
        <dbReference type="Proteomes" id="UP000198406"/>
    </source>
</evidence>
<dbReference type="AlphaFoldDB" id="A0A1Z5K643"/>
<feature type="transmembrane region" description="Helical" evidence="7">
    <location>
        <begin position="255"/>
        <end position="272"/>
    </location>
</feature>
<organism evidence="9 10">
    <name type="scientific">Fistulifera solaris</name>
    <name type="common">Oleaginous diatom</name>
    <dbReference type="NCBI Taxonomy" id="1519565"/>
    <lineage>
        <taxon>Eukaryota</taxon>
        <taxon>Sar</taxon>
        <taxon>Stramenopiles</taxon>
        <taxon>Ochrophyta</taxon>
        <taxon>Bacillariophyta</taxon>
        <taxon>Bacillariophyceae</taxon>
        <taxon>Bacillariophycidae</taxon>
        <taxon>Naviculales</taxon>
        <taxon>Naviculaceae</taxon>
        <taxon>Fistulifera</taxon>
    </lineage>
</organism>
<keyword evidence="3" id="KW-0813">Transport</keyword>
<keyword evidence="4 7" id="KW-1133">Transmembrane helix</keyword>
<feature type="domain" description="Cation efflux protein transmembrane" evidence="8">
    <location>
        <begin position="45"/>
        <end position="296"/>
    </location>
</feature>
<comment type="caution">
    <text evidence="9">The sequence shown here is derived from an EMBL/GenBank/DDBJ whole genome shotgun (WGS) entry which is preliminary data.</text>
</comment>
<accession>A0A1Z5K643</accession>
<evidence type="ECO:0000256" key="1">
    <source>
        <dbReference type="ARBA" id="ARBA00004141"/>
    </source>
</evidence>
<dbReference type="GO" id="GO:0005385">
    <property type="term" value="F:zinc ion transmembrane transporter activity"/>
    <property type="evidence" value="ECO:0007669"/>
    <property type="project" value="TreeGrafter"/>
</dbReference>
<evidence type="ECO:0000256" key="6">
    <source>
        <dbReference type="SAM" id="MobiDB-lite"/>
    </source>
</evidence>
<evidence type="ECO:0000256" key="4">
    <source>
        <dbReference type="ARBA" id="ARBA00022989"/>
    </source>
</evidence>
<dbReference type="PANTHER" id="PTHR11562">
    <property type="entry name" value="CATION EFFLUX PROTEIN/ ZINC TRANSPORTER"/>
    <property type="match status" value="1"/>
</dbReference>
<reference evidence="9 10" key="1">
    <citation type="journal article" date="2015" name="Plant Cell">
        <title>Oil accumulation by the oleaginous diatom Fistulifera solaris as revealed by the genome and transcriptome.</title>
        <authorList>
            <person name="Tanaka T."/>
            <person name="Maeda Y."/>
            <person name="Veluchamy A."/>
            <person name="Tanaka M."/>
            <person name="Abida H."/>
            <person name="Marechal E."/>
            <person name="Bowler C."/>
            <person name="Muto M."/>
            <person name="Sunaga Y."/>
            <person name="Tanaka M."/>
            <person name="Yoshino T."/>
            <person name="Taniguchi T."/>
            <person name="Fukuda Y."/>
            <person name="Nemoto M."/>
            <person name="Matsumoto M."/>
            <person name="Wong P.S."/>
            <person name="Aburatani S."/>
            <person name="Fujibuchi W."/>
        </authorList>
    </citation>
    <scope>NUCLEOTIDE SEQUENCE [LARGE SCALE GENOMIC DNA]</scope>
    <source>
        <strain evidence="9 10">JPCC DA0580</strain>
    </source>
</reference>
<keyword evidence="10" id="KW-1185">Reference proteome</keyword>
<dbReference type="Gene3D" id="1.20.1510.10">
    <property type="entry name" value="Cation efflux protein transmembrane domain"/>
    <property type="match status" value="1"/>
</dbReference>
<dbReference type="PANTHER" id="PTHR11562:SF17">
    <property type="entry name" value="RE54080P-RELATED"/>
    <property type="match status" value="1"/>
</dbReference>
<dbReference type="OrthoDB" id="47927at2759"/>
<dbReference type="InParanoid" id="A0A1Z5K643"/>
<evidence type="ECO:0000256" key="2">
    <source>
        <dbReference type="ARBA" id="ARBA00022692"/>
    </source>
</evidence>
<evidence type="ECO:0000256" key="3">
    <source>
        <dbReference type="ARBA" id="ARBA00022906"/>
    </source>
</evidence>
<dbReference type="InterPro" id="IPR050681">
    <property type="entry name" value="CDF/SLC30A"/>
</dbReference>
<evidence type="ECO:0000313" key="9">
    <source>
        <dbReference type="EMBL" id="GAX21622.1"/>
    </source>
</evidence>
<dbReference type="InterPro" id="IPR058533">
    <property type="entry name" value="Cation_efflux_TM"/>
</dbReference>